<feature type="chain" id="PRO_5020451821" evidence="1">
    <location>
        <begin position="28"/>
        <end position="359"/>
    </location>
</feature>
<dbReference type="EMBL" id="RKMK01000001">
    <property type="protein sequence ID" value="RXH03038.1"/>
    <property type="molecule type" value="Genomic_DNA"/>
</dbReference>
<keyword evidence="1" id="KW-0732">Signal</keyword>
<dbReference type="Proteomes" id="UP000290174">
    <property type="component" value="Unassembled WGS sequence"/>
</dbReference>
<dbReference type="NCBIfam" id="NF047509">
    <property type="entry name" value="Rv3131_FMN_oxido"/>
    <property type="match status" value="1"/>
</dbReference>
<name>A0A4Q0QZC3_9BRAD</name>
<evidence type="ECO:0000256" key="1">
    <source>
        <dbReference type="SAM" id="SignalP"/>
    </source>
</evidence>
<protein>
    <submittedName>
        <fullName evidence="2">Tat pathway signal protein</fullName>
    </submittedName>
</protein>
<feature type="signal peptide" evidence="1">
    <location>
        <begin position="1"/>
        <end position="27"/>
    </location>
</feature>
<sequence>MFNRRQFITTALGLSAAAVSGSPAAGATMTYDEAVDASRASLQARPRDRELVRFATLAANSHNTQPWIFSAFGNEIVIAPDFARRCPAVDPDDHHIFVSLGCAAENLILAASTLGWHATPVVDGDRIVITLEEAPPAASALAAAIPVRQCTRATFDGRPATPEILRRLENACREPNVAAVLMTERAAIAEVTDYVLEGNSAQMHDKAFMRELVSWIRFNEAEALATMDGLFSPASGNPSLPSWAARPLLKLFFTERGENKKYREELKSSAGVIVLAADRSDKWHWIAVGRACQRFGLQATALGLKYSFVNQPVEVAALRPQFATRLGLGERRPDIVMRFGTGPNLPKSLRRPPELVMQF</sequence>
<dbReference type="InterPro" id="IPR000415">
    <property type="entry name" value="Nitroreductase-like"/>
</dbReference>
<gene>
    <name evidence="2" type="ORF">EAS61_00705</name>
</gene>
<accession>A0A4Q0QZC3</accession>
<dbReference type="SUPFAM" id="SSF55469">
    <property type="entry name" value="FMN-dependent nitroreductase-like"/>
    <property type="match status" value="2"/>
</dbReference>
<evidence type="ECO:0000313" key="2">
    <source>
        <dbReference type="EMBL" id="RXH03038.1"/>
    </source>
</evidence>
<dbReference type="GO" id="GO:0016491">
    <property type="term" value="F:oxidoreductase activity"/>
    <property type="evidence" value="ECO:0007669"/>
    <property type="project" value="InterPro"/>
</dbReference>
<comment type="caution">
    <text evidence="2">The sequence shown here is derived from an EMBL/GenBank/DDBJ whole genome shotgun (WGS) entry which is preliminary data.</text>
</comment>
<proteinExistence type="predicted"/>
<reference evidence="2 3" key="1">
    <citation type="submission" date="2018-11" db="EMBL/GenBank/DDBJ databases">
        <title>Bradyrhizobium sp. nov., isolated from effective nodules of peanut in China.</title>
        <authorList>
            <person name="Li Y."/>
        </authorList>
    </citation>
    <scope>NUCLEOTIDE SEQUENCE [LARGE SCALE GENOMIC DNA]</scope>
    <source>
        <strain evidence="2 3">CCBAU 51770</strain>
    </source>
</reference>
<dbReference type="AlphaFoldDB" id="A0A4Q0QZC3"/>
<dbReference type="InterPro" id="IPR006311">
    <property type="entry name" value="TAT_signal"/>
</dbReference>
<organism evidence="2 3">
    <name type="scientific">Bradyrhizobium zhanjiangense</name>
    <dbReference type="NCBI Taxonomy" id="1325107"/>
    <lineage>
        <taxon>Bacteria</taxon>
        <taxon>Pseudomonadati</taxon>
        <taxon>Pseudomonadota</taxon>
        <taxon>Alphaproteobacteria</taxon>
        <taxon>Hyphomicrobiales</taxon>
        <taxon>Nitrobacteraceae</taxon>
        <taxon>Bradyrhizobium</taxon>
    </lineage>
</organism>
<dbReference type="Gene3D" id="3.40.109.10">
    <property type="entry name" value="NADH Oxidase"/>
    <property type="match status" value="1"/>
</dbReference>
<dbReference type="PROSITE" id="PS51318">
    <property type="entry name" value="TAT"/>
    <property type="match status" value="1"/>
</dbReference>
<evidence type="ECO:0000313" key="3">
    <source>
        <dbReference type="Proteomes" id="UP000290174"/>
    </source>
</evidence>